<evidence type="ECO:0000256" key="4">
    <source>
        <dbReference type="ARBA" id="ARBA00022502"/>
    </source>
</evidence>
<dbReference type="EC" id="2.4.1.-" evidence="13"/>
<feature type="transmembrane region" description="Helical" evidence="13">
    <location>
        <begin position="212"/>
        <end position="242"/>
    </location>
</feature>
<evidence type="ECO:0000256" key="8">
    <source>
        <dbReference type="ARBA" id="ARBA00022824"/>
    </source>
</evidence>
<proteinExistence type="inferred from homology"/>
<feature type="transmembrane region" description="Helical" evidence="13">
    <location>
        <begin position="403"/>
        <end position="420"/>
    </location>
</feature>
<dbReference type="PANTHER" id="PTHR12886">
    <property type="entry name" value="PIG-M MANNOSYLTRANSFERASE"/>
    <property type="match status" value="1"/>
</dbReference>
<dbReference type="RefSeq" id="XP_005191733.2">
    <property type="nucleotide sequence ID" value="XM_005191676.4"/>
</dbReference>
<dbReference type="STRING" id="7370.A0A1I8MJC0"/>
<evidence type="ECO:0000256" key="11">
    <source>
        <dbReference type="ARBA" id="ARBA00093408"/>
    </source>
</evidence>
<dbReference type="UniPathway" id="UPA00196"/>
<evidence type="ECO:0000256" key="13">
    <source>
        <dbReference type="RuleBase" id="RU365064"/>
    </source>
</evidence>
<keyword evidence="5 13" id="KW-0328">Glycosyltransferase</keyword>
<dbReference type="KEGG" id="mde:101890169"/>
<keyword evidence="10 13" id="KW-0472">Membrane</keyword>
<sequence length="470" mass="54338">MGGPLVLYHRIKEHLLTITFRSHIILSILIRICLIIYGQFQDKHAEVPYTDVDYIVVTDGARQMLLGNSPFRRHTYRYSPILAFMQIPNVVVYNEMGKFIYACFDILVALLIYVIVRNELQSQCNKAVKCLLTKYGRGSQFSSKLNYGDSDSRNSPEKVAKASACFWLYNPLTAVISTRGNGDSFSSFFVIFTLYLIIKSDDCSNSVRKRNWLIFAAGLVHGFAIHLRLYPLLFSLAYFLTLSSRLVKSIKDFMRVVLFPNIQQLILILGTLLSLVLVTGLFYRLYGWQYIYEAYLYHFVRKDIRHNFSLYFLMQYLGSGDSGQAMSPGGLQKLLTLLPQILLILYLSIGFGQFRQTLPFAIFAVAYTMVTFNTVVTSQYFIWYLALLPLCINNFHGMSLRQCSMYFGIWLVFQGLWLLPAYLLEFKSWNTFYWIGLQGGVFFVVNNFILGRLIENYSFTPFKINLKKLF</sequence>
<feature type="transmembrane region" description="Helical" evidence="13">
    <location>
        <begin position="20"/>
        <end position="40"/>
    </location>
</feature>
<comment type="subcellular location">
    <subcellularLocation>
        <location evidence="1 13">Endoplasmic reticulum membrane</location>
        <topology evidence="1 13">Multi-pass membrane protein</topology>
    </subcellularLocation>
</comment>
<evidence type="ECO:0000256" key="6">
    <source>
        <dbReference type="ARBA" id="ARBA00022679"/>
    </source>
</evidence>
<keyword evidence="7 13" id="KW-0812">Transmembrane</keyword>
<dbReference type="GO" id="GO:0051751">
    <property type="term" value="F:alpha-1,4-mannosyltransferase activity"/>
    <property type="evidence" value="ECO:0007669"/>
    <property type="project" value="InterPro"/>
</dbReference>
<feature type="transmembrane region" description="Helical" evidence="13">
    <location>
        <begin position="432"/>
        <end position="454"/>
    </location>
</feature>
<dbReference type="GO" id="GO:0004376">
    <property type="term" value="F:GPI mannosyltransferase activity"/>
    <property type="evidence" value="ECO:0007669"/>
    <property type="project" value="InterPro"/>
</dbReference>
<dbReference type="VEuPathDB" id="VectorBase:MDOMA2_011870"/>
<dbReference type="Pfam" id="PF05007">
    <property type="entry name" value="Mannosyl_trans"/>
    <property type="match status" value="1"/>
</dbReference>
<gene>
    <name evidence="14" type="primary">101890169</name>
</gene>
<keyword evidence="9 13" id="KW-1133">Transmembrane helix</keyword>
<keyword evidence="6 13" id="KW-0808">Transferase</keyword>
<evidence type="ECO:0000256" key="12">
    <source>
        <dbReference type="ARBA" id="ARBA00093608"/>
    </source>
</evidence>
<dbReference type="GO" id="GO:1990529">
    <property type="term" value="C:glycosylphosphatidylinositol-mannosyltransferase I complex"/>
    <property type="evidence" value="ECO:0007669"/>
    <property type="project" value="TreeGrafter"/>
</dbReference>
<comment type="similarity">
    <text evidence="3 13">Belongs to the PIGM family.</text>
</comment>
<dbReference type="PANTHER" id="PTHR12886:SF0">
    <property type="entry name" value="GPI MANNOSYLTRANSFERASE 1"/>
    <property type="match status" value="1"/>
</dbReference>
<evidence type="ECO:0000313" key="14">
    <source>
        <dbReference type="EnsemblMetazoa" id="MDOA005505-PA"/>
    </source>
</evidence>
<evidence type="ECO:0000256" key="7">
    <source>
        <dbReference type="ARBA" id="ARBA00022692"/>
    </source>
</evidence>
<feature type="transmembrane region" description="Helical" evidence="13">
    <location>
        <begin position="334"/>
        <end position="354"/>
    </location>
</feature>
<accession>A0A1I8MJC0</accession>
<dbReference type="GO" id="GO:0006506">
    <property type="term" value="P:GPI anchor biosynthetic process"/>
    <property type="evidence" value="ECO:0007669"/>
    <property type="project" value="UniProtKB-UniPathway"/>
</dbReference>
<feature type="transmembrane region" description="Helical" evidence="13">
    <location>
        <begin position="99"/>
        <end position="116"/>
    </location>
</feature>
<evidence type="ECO:0000256" key="1">
    <source>
        <dbReference type="ARBA" id="ARBA00004477"/>
    </source>
</evidence>
<dbReference type="EnsemblMetazoa" id="MDOA005505-RA">
    <property type="protein sequence ID" value="MDOA005505-PA"/>
    <property type="gene ID" value="MDOA005505"/>
</dbReference>
<dbReference type="VEuPathDB" id="VectorBase:MDOA005505"/>
<feature type="transmembrane region" description="Helical" evidence="13">
    <location>
        <begin position="262"/>
        <end position="283"/>
    </location>
</feature>
<dbReference type="GO" id="GO:0005789">
    <property type="term" value="C:endoplasmic reticulum membrane"/>
    <property type="evidence" value="ECO:0007669"/>
    <property type="project" value="UniProtKB-SubCell"/>
</dbReference>
<evidence type="ECO:0000256" key="5">
    <source>
        <dbReference type="ARBA" id="ARBA00022676"/>
    </source>
</evidence>
<evidence type="ECO:0000256" key="10">
    <source>
        <dbReference type="ARBA" id="ARBA00023136"/>
    </source>
</evidence>
<dbReference type="OrthoDB" id="3821113at2759"/>
<evidence type="ECO:0000256" key="3">
    <source>
        <dbReference type="ARBA" id="ARBA00011071"/>
    </source>
</evidence>
<dbReference type="AlphaFoldDB" id="A0A1I8MJC0"/>
<evidence type="ECO:0000256" key="2">
    <source>
        <dbReference type="ARBA" id="ARBA00004687"/>
    </source>
</evidence>
<dbReference type="InterPro" id="IPR007704">
    <property type="entry name" value="PIG-M"/>
</dbReference>
<keyword evidence="8 13" id="KW-0256">Endoplasmic reticulum</keyword>
<name>A0A1I8MJC0_MUSDO</name>
<feature type="transmembrane region" description="Helical" evidence="13">
    <location>
        <begin position="360"/>
        <end position="391"/>
    </location>
</feature>
<protein>
    <recommendedName>
        <fullName evidence="12 13">GPI alpha-1,4-mannosyltransferase I, catalytic subunit</fullName>
        <ecNumber evidence="13">2.4.1.-</ecNumber>
    </recommendedName>
    <alternativeName>
        <fullName evidence="13">GPI mannosyltransferase I</fullName>
    </alternativeName>
</protein>
<reference evidence="14" key="1">
    <citation type="submission" date="2020-05" db="UniProtKB">
        <authorList>
            <consortium name="EnsemblMetazoa"/>
        </authorList>
    </citation>
    <scope>IDENTIFICATION</scope>
    <source>
        <strain evidence="14">Aabys</strain>
    </source>
</reference>
<evidence type="ECO:0000256" key="9">
    <source>
        <dbReference type="ARBA" id="ARBA00022989"/>
    </source>
</evidence>
<comment type="pathway">
    <text evidence="2 13">Glycolipid biosynthesis; glycosylphosphatidylinositol-anchor biosynthesis.</text>
</comment>
<comment type="function">
    <text evidence="11 13">Catalytic subunit of the glycosylphosphatidylinositol-mannosyltransferase I complex which catalyzes the transfer of the first mannose, via an alpha-1,4 bond from a dolichol-phosphate-mannose (Dol-P-Man) to the glucosaminyl acyl phosphatidylinositol (GlcN-(acyl)PI) intermediate to generate alpha-D-Man-(1-&gt;4)-alpha-D-GlcN-(1-&gt;6)-(1-radyl,2-acyl-sn-glycero-3-phospho)-2-acyl-inositol and participates in the sixth step of the glycosylphosphatidylinositol-anchor biosynthesis.</text>
</comment>
<organism evidence="14">
    <name type="scientific">Musca domestica</name>
    <name type="common">House fly</name>
    <dbReference type="NCBI Taxonomy" id="7370"/>
    <lineage>
        <taxon>Eukaryota</taxon>
        <taxon>Metazoa</taxon>
        <taxon>Ecdysozoa</taxon>
        <taxon>Arthropoda</taxon>
        <taxon>Hexapoda</taxon>
        <taxon>Insecta</taxon>
        <taxon>Pterygota</taxon>
        <taxon>Neoptera</taxon>
        <taxon>Endopterygota</taxon>
        <taxon>Diptera</taxon>
        <taxon>Brachycera</taxon>
        <taxon>Muscomorpha</taxon>
        <taxon>Muscoidea</taxon>
        <taxon>Muscidae</taxon>
        <taxon>Musca</taxon>
    </lineage>
</organism>
<keyword evidence="4 13" id="KW-0337">GPI-anchor biosynthesis</keyword>
<dbReference type="eggNOG" id="KOG3893">
    <property type="taxonomic scope" value="Eukaryota"/>
</dbReference>